<dbReference type="EMBL" id="LK028590">
    <property type="protein sequence ID" value="CDS23416.1"/>
    <property type="molecule type" value="Genomic_DNA"/>
</dbReference>
<evidence type="ECO:0000313" key="3">
    <source>
        <dbReference type="EMBL" id="CDS23416.1"/>
    </source>
</evidence>
<dbReference type="InterPro" id="IPR026066">
    <property type="entry name" value="Headcase"/>
</dbReference>
<evidence type="ECO:0000313" key="5">
    <source>
        <dbReference type="WBParaSite" id="EgrG_000091600"/>
    </source>
</evidence>
<proteinExistence type="predicted"/>
<dbReference type="PANTHER" id="PTHR13425">
    <property type="entry name" value="HEADCASE PROTEIN"/>
    <property type="match status" value="1"/>
</dbReference>
<name>A0A068WY73_ECHGR</name>
<evidence type="ECO:0000259" key="2">
    <source>
        <dbReference type="Pfam" id="PF16002"/>
    </source>
</evidence>
<reference evidence="3" key="2">
    <citation type="submission" date="2014-06" db="EMBL/GenBank/DDBJ databases">
        <authorList>
            <person name="Aslett M."/>
        </authorList>
    </citation>
    <scope>NUCLEOTIDE SEQUENCE</scope>
</reference>
<dbReference type="OrthoDB" id="10012848at2759"/>
<feature type="domain" description="Headcase middle" evidence="2">
    <location>
        <begin position="440"/>
        <end position="573"/>
    </location>
</feature>
<dbReference type="Pfam" id="PF16002">
    <property type="entry name" value="Headcase"/>
    <property type="match status" value="2"/>
</dbReference>
<dbReference type="WBParaSite" id="EgrG_000091600">
    <property type="protein sequence ID" value="EgrG_000091600"/>
    <property type="gene ID" value="EgrG_000091600"/>
</dbReference>
<gene>
    <name evidence="5" type="primary">EGR_06902</name>
    <name evidence="3" type="ORF">EgrG_000091600</name>
</gene>
<evidence type="ECO:0000313" key="4">
    <source>
        <dbReference type="Proteomes" id="UP000492820"/>
    </source>
</evidence>
<evidence type="ECO:0000256" key="1">
    <source>
        <dbReference type="SAM" id="MobiDB-lite"/>
    </source>
</evidence>
<dbReference type="Proteomes" id="UP000492820">
    <property type="component" value="Unassembled WGS sequence"/>
</dbReference>
<organism evidence="3">
    <name type="scientific">Echinococcus granulosus</name>
    <name type="common">Hydatid tapeworm</name>
    <dbReference type="NCBI Taxonomy" id="6210"/>
    <lineage>
        <taxon>Eukaryota</taxon>
        <taxon>Metazoa</taxon>
        <taxon>Spiralia</taxon>
        <taxon>Lophotrochozoa</taxon>
        <taxon>Platyhelminthes</taxon>
        <taxon>Cestoda</taxon>
        <taxon>Eucestoda</taxon>
        <taxon>Cyclophyllidea</taxon>
        <taxon>Taeniidae</taxon>
        <taxon>Echinococcus</taxon>
        <taxon>Echinococcus granulosus group</taxon>
    </lineage>
</organism>
<dbReference type="PANTHER" id="PTHR13425:SF3">
    <property type="entry name" value="HEADCASE PROTEIN HOMOLOG"/>
    <property type="match status" value="1"/>
</dbReference>
<accession>A0A068WY73</accession>
<dbReference type="InterPro" id="IPR031947">
    <property type="entry name" value="Headcase_mid"/>
</dbReference>
<feature type="domain" description="Headcase middle" evidence="2">
    <location>
        <begin position="278"/>
        <end position="363"/>
    </location>
</feature>
<feature type="region of interest" description="Disordered" evidence="1">
    <location>
        <begin position="137"/>
        <end position="170"/>
    </location>
</feature>
<feature type="region of interest" description="Disordered" evidence="1">
    <location>
        <begin position="201"/>
        <end position="228"/>
    </location>
</feature>
<protein>
    <submittedName>
        <fullName evidence="3 5">Headcase protein</fullName>
    </submittedName>
</protein>
<dbReference type="AlphaFoldDB" id="A0A068WY73"/>
<sequence>MSVNWAKAVNPTVVLPRFQGDRLFKAKNHGIDTNFLKFYTLYGSYTTHKARKATLSSRNLAQILGHHCYVFIFILTLPMENGKSGRLQKTRYSDSAVPFKSLIDPSEFPLADGWENADLSLLQTPLMSSFQPNNLQLMNPGLSSTSKTHRQTSLTGITDSSLSSGFASDPSSAAASTRFPSFSLASMESLETAEATWLNPLNTSVPSTGAVEPLKRNKKAEGSGGQKRNRRFIDARQRSGSMAAGTVSTGLQGDQQVQRSMSFSVPMLSSGTRQFNVKGNIFRQRKDFSVFQRLQAWKRNGYFIQLEDDSCTGNEDTRAFVLCQLTGHGAAEVRCLACCRPLTIYDHFPLLDGALFLSPLCHRGGLQVSWNVPLPPSAIAGVGSGGCGTTTTPSAGHLMQSDLAPPPGCTGPRQQQQQQLHHHSHCNQPGQQRHRASISQKRFLHAVCMACMRSIDFEGGGDANDTAGGGGGCEDFPQIVCKFCRTPWSGSTLLIGGLYTYDLFACSPCCEEHLRCKSCGLQPLTRQECEKDGEEGAEEETNPLQPLPYFSQYSQLLCCQHCRAVDYHFIKPFDEMYDVQQSFFCLLYSFLLSPSLFDSRTLVHGCVYLGENYGPLT</sequence>
<reference evidence="5" key="3">
    <citation type="submission" date="2020-10" db="UniProtKB">
        <authorList>
            <consortium name="WormBaseParasite"/>
        </authorList>
    </citation>
    <scope>IDENTIFICATION</scope>
</reference>
<reference evidence="3 4" key="1">
    <citation type="journal article" date="2013" name="Nature">
        <title>The genomes of four tapeworm species reveal adaptations to parasitism.</title>
        <authorList>
            <person name="Tsai I.J."/>
            <person name="Zarowiecki M."/>
            <person name="Holroyd N."/>
            <person name="Garciarrubio A."/>
            <person name="Sanchez-Flores A."/>
            <person name="Brooks K.L."/>
            <person name="Tracey A."/>
            <person name="Bobes R.J."/>
            <person name="Fragoso G."/>
            <person name="Sciutto E."/>
            <person name="Aslett M."/>
            <person name="Beasley H."/>
            <person name="Bennett H.M."/>
            <person name="Cai J."/>
            <person name="Camicia F."/>
            <person name="Clark R."/>
            <person name="Cucher M."/>
            <person name="De Silva N."/>
            <person name="Day T.A."/>
            <person name="Deplazes P."/>
            <person name="Estrada K."/>
            <person name="Fernandez C."/>
            <person name="Holland P.W."/>
            <person name="Hou J."/>
            <person name="Hu S."/>
            <person name="Huckvale T."/>
            <person name="Hung S.S."/>
            <person name="Kamenetzky L."/>
            <person name="Keane J.A."/>
            <person name="Kiss F."/>
            <person name="Koziol U."/>
            <person name="Lambert O."/>
            <person name="Liu K."/>
            <person name="Luo X."/>
            <person name="Luo Y."/>
            <person name="Macchiaroli N."/>
            <person name="Nichol S."/>
            <person name="Paps J."/>
            <person name="Parkinson J."/>
            <person name="Pouchkina-Stantcheva N."/>
            <person name="Riddiford N."/>
            <person name="Rosenzvit M."/>
            <person name="Salinas G."/>
            <person name="Wasmuth J.D."/>
            <person name="Zamanian M."/>
            <person name="Zheng Y."/>
            <person name="Cai X."/>
            <person name="Soberon X."/>
            <person name="Olson P.D."/>
            <person name="Laclette J.P."/>
            <person name="Brehm K."/>
            <person name="Berriman M."/>
            <person name="Garciarrubio A."/>
            <person name="Bobes R.J."/>
            <person name="Fragoso G."/>
            <person name="Sanchez-Flores A."/>
            <person name="Estrada K."/>
            <person name="Cevallos M.A."/>
            <person name="Morett E."/>
            <person name="Gonzalez V."/>
            <person name="Portillo T."/>
            <person name="Ochoa-Leyva A."/>
            <person name="Jose M.V."/>
            <person name="Sciutto E."/>
            <person name="Landa A."/>
            <person name="Jimenez L."/>
            <person name="Valdes V."/>
            <person name="Carrero J.C."/>
            <person name="Larralde C."/>
            <person name="Morales-Montor J."/>
            <person name="Limon-Lason J."/>
            <person name="Soberon X."/>
            <person name="Laclette J.P."/>
        </authorList>
    </citation>
    <scope>NUCLEOTIDE SEQUENCE [LARGE SCALE GENOMIC DNA]</scope>
</reference>